<comment type="caution">
    <text evidence="4">The sequence shown here is derived from an EMBL/GenBank/DDBJ whole genome shotgun (WGS) entry which is preliminary data.</text>
</comment>
<proteinExistence type="inferred from homology"/>
<accession>M5UAB1</accession>
<feature type="domain" description="Sulfatase N-terminal" evidence="3">
    <location>
        <begin position="21"/>
        <end position="351"/>
    </location>
</feature>
<dbReference type="InterPro" id="IPR000917">
    <property type="entry name" value="Sulfatase_N"/>
</dbReference>
<sequence length="457" mass="50956">MVALCGVAAFAVNVSHAADKPNIIYILADDLGYGDLGCFGQKKILTPNIDQLCAKGMKFTNHHSGSTVCAPSRAVLLTGKHTGHCTVRGNGSKHNLRDGHEDVTIAEVLKGAGYHTAMIGKAGTGCNVSPGQPNRKGFDYFYGFNGHGPAHHYFPPVVYRNEREIHFAKNKNHTGDTYIHDEFMREVMHYLDEHGKTERPFFLHYAAMIPHASLVAPEEWVAKYRGKVKEEKQVSRGNYARCDEPKATFAGMVSRLDWEVGEIMSKLDDLGVAENTLVIFTSDNGPHSAGGNKAEWFNSNGILRGEKRDLFEGGVRVPMIAHWQGRIEAGSTTDHLSAFWDVMPTLCELAEMESPLGIDGISFLPTLLGKSDQQKQHEYLYWEFYERGGKRAALTHKWKAVQLNMNNGGDSIRLFDINADPTEQYDVAKNHPEVVANFRSIFDQAHTSSPLIQWRKR</sequence>
<evidence type="ECO:0000256" key="2">
    <source>
        <dbReference type="ARBA" id="ARBA00022801"/>
    </source>
</evidence>
<dbReference type="CDD" id="cd16145">
    <property type="entry name" value="ARS_like"/>
    <property type="match status" value="1"/>
</dbReference>
<name>M5UAB1_9BACT</name>
<dbReference type="PANTHER" id="PTHR42693">
    <property type="entry name" value="ARYLSULFATASE FAMILY MEMBER"/>
    <property type="match status" value="1"/>
</dbReference>
<dbReference type="SUPFAM" id="SSF53649">
    <property type="entry name" value="Alkaline phosphatase-like"/>
    <property type="match status" value="1"/>
</dbReference>
<dbReference type="InterPro" id="IPR050738">
    <property type="entry name" value="Sulfatase"/>
</dbReference>
<evidence type="ECO:0000313" key="5">
    <source>
        <dbReference type="Proteomes" id="UP000011885"/>
    </source>
</evidence>
<dbReference type="Proteomes" id="UP000011885">
    <property type="component" value="Unassembled WGS sequence"/>
</dbReference>
<dbReference type="PANTHER" id="PTHR42693:SF53">
    <property type="entry name" value="ENDO-4-O-SULFATASE"/>
    <property type="match status" value="1"/>
</dbReference>
<keyword evidence="5" id="KW-1185">Reference proteome</keyword>
<comment type="similarity">
    <text evidence="1">Belongs to the sulfatase family.</text>
</comment>
<gene>
    <name evidence="4" type="ORF">RSSM_00332</name>
</gene>
<evidence type="ECO:0000259" key="3">
    <source>
        <dbReference type="Pfam" id="PF00884"/>
    </source>
</evidence>
<evidence type="ECO:0000313" key="4">
    <source>
        <dbReference type="EMBL" id="EMI58229.1"/>
    </source>
</evidence>
<dbReference type="Gene3D" id="3.30.1120.10">
    <property type="match status" value="1"/>
</dbReference>
<dbReference type="AlphaFoldDB" id="M5UAB1"/>
<organism evidence="4 5">
    <name type="scientific">Rhodopirellula sallentina SM41</name>
    <dbReference type="NCBI Taxonomy" id="1263870"/>
    <lineage>
        <taxon>Bacteria</taxon>
        <taxon>Pseudomonadati</taxon>
        <taxon>Planctomycetota</taxon>
        <taxon>Planctomycetia</taxon>
        <taxon>Pirellulales</taxon>
        <taxon>Pirellulaceae</taxon>
        <taxon>Rhodopirellula</taxon>
    </lineage>
</organism>
<dbReference type="PATRIC" id="fig|1263870.3.peg.365"/>
<dbReference type="EMBL" id="ANOH01000031">
    <property type="protein sequence ID" value="EMI58229.1"/>
    <property type="molecule type" value="Genomic_DNA"/>
</dbReference>
<dbReference type="Gene3D" id="3.40.720.10">
    <property type="entry name" value="Alkaline Phosphatase, subunit A"/>
    <property type="match status" value="1"/>
</dbReference>
<evidence type="ECO:0000256" key="1">
    <source>
        <dbReference type="ARBA" id="ARBA00008779"/>
    </source>
</evidence>
<reference evidence="4 5" key="1">
    <citation type="journal article" date="2013" name="Mar. Genomics">
        <title>Expression of sulfatases in Rhodopirellula baltica and the diversity of sulfatases in the genus Rhodopirellula.</title>
        <authorList>
            <person name="Wegner C.E."/>
            <person name="Richter-Heitmann T."/>
            <person name="Klindworth A."/>
            <person name="Klockow C."/>
            <person name="Richter M."/>
            <person name="Achstetter T."/>
            <person name="Glockner F.O."/>
            <person name="Harder J."/>
        </authorList>
    </citation>
    <scope>NUCLEOTIDE SEQUENCE [LARGE SCALE GENOMIC DNA]</scope>
    <source>
        <strain evidence="4 5">SM41</strain>
    </source>
</reference>
<dbReference type="GO" id="GO:0004065">
    <property type="term" value="F:arylsulfatase activity"/>
    <property type="evidence" value="ECO:0007669"/>
    <property type="project" value="TreeGrafter"/>
</dbReference>
<dbReference type="Pfam" id="PF00884">
    <property type="entry name" value="Sulfatase"/>
    <property type="match status" value="1"/>
</dbReference>
<keyword evidence="2" id="KW-0378">Hydrolase</keyword>
<dbReference type="InterPro" id="IPR017850">
    <property type="entry name" value="Alkaline_phosphatase_core_sf"/>
</dbReference>
<protein>
    <submittedName>
        <fullName evidence="4">Arylsulfatase</fullName>
    </submittedName>
</protein>